<feature type="transmembrane region" description="Helical" evidence="8">
    <location>
        <begin position="86"/>
        <end position="106"/>
    </location>
</feature>
<feature type="transmembrane region" description="Helical" evidence="8">
    <location>
        <begin position="448"/>
        <end position="467"/>
    </location>
</feature>
<dbReference type="Proteomes" id="UP000526184">
    <property type="component" value="Unassembled WGS sequence"/>
</dbReference>
<dbReference type="CDD" id="cd06261">
    <property type="entry name" value="TM_PBP2"/>
    <property type="match status" value="2"/>
</dbReference>
<feature type="domain" description="ABC transmembrane type-1" evidence="9">
    <location>
        <begin position="319"/>
        <end position="516"/>
    </location>
</feature>
<evidence type="ECO:0000313" key="10">
    <source>
        <dbReference type="EMBL" id="NYV27296.1"/>
    </source>
</evidence>
<keyword evidence="7 8" id="KW-0472">Membrane</keyword>
<feature type="transmembrane region" description="Helical" evidence="8">
    <location>
        <begin position="188"/>
        <end position="211"/>
    </location>
</feature>
<comment type="subcellular location">
    <subcellularLocation>
        <location evidence="1">Cell inner membrane</location>
        <topology evidence="1">Multi-pass membrane protein</topology>
    </subcellularLocation>
    <subcellularLocation>
        <location evidence="8">Cell membrane</location>
        <topology evidence="8">Multi-pass membrane protein</topology>
    </subcellularLocation>
</comment>
<feature type="domain" description="ABC transmembrane type-1" evidence="9">
    <location>
        <begin position="51"/>
        <end position="250"/>
    </location>
</feature>
<accession>A0A7Z0PDN8</accession>
<organism evidence="10 11">
    <name type="scientific">Streptobacillus felis</name>
    <dbReference type="NCBI Taxonomy" id="1384509"/>
    <lineage>
        <taxon>Bacteria</taxon>
        <taxon>Fusobacteriati</taxon>
        <taxon>Fusobacteriota</taxon>
        <taxon>Fusobacteriia</taxon>
        <taxon>Fusobacteriales</taxon>
        <taxon>Leptotrichiaceae</taxon>
        <taxon>Streptobacillus</taxon>
    </lineage>
</organism>
<dbReference type="SUPFAM" id="SSF161098">
    <property type="entry name" value="MetI-like"/>
    <property type="match status" value="2"/>
</dbReference>
<evidence type="ECO:0000256" key="6">
    <source>
        <dbReference type="ARBA" id="ARBA00022989"/>
    </source>
</evidence>
<keyword evidence="4" id="KW-0997">Cell inner membrane</keyword>
<evidence type="ECO:0000259" key="9">
    <source>
        <dbReference type="PROSITE" id="PS50928"/>
    </source>
</evidence>
<comment type="similarity">
    <text evidence="8">Belongs to the binding-protein-dependent transport system permease family.</text>
</comment>
<reference evidence="10 11" key="1">
    <citation type="submission" date="2020-05" db="EMBL/GenBank/DDBJ databases">
        <title>Streptobacillus felis strain LHL191014123.</title>
        <authorList>
            <person name="Fawzy A."/>
            <person name="Rau J."/>
            <person name="Risse K."/>
            <person name="Schauerte N."/>
            <person name="Geiger C."/>
            <person name="Blom J."/>
            <person name="Imirzalioglu C."/>
            <person name="Falgenhauer J."/>
            <person name="Bach A."/>
            <person name="Herden C."/>
            <person name="Eisenberg T."/>
        </authorList>
    </citation>
    <scope>NUCLEOTIDE SEQUENCE [LARGE SCALE GENOMIC DNA]</scope>
    <source>
        <strain evidence="10 11">LHL191014123</strain>
    </source>
</reference>
<evidence type="ECO:0000313" key="11">
    <source>
        <dbReference type="Proteomes" id="UP000526184"/>
    </source>
</evidence>
<feature type="transmembrane region" description="Helical" evidence="8">
    <location>
        <begin position="278"/>
        <end position="303"/>
    </location>
</feature>
<dbReference type="PANTHER" id="PTHR43357:SF3">
    <property type="entry name" value="FE(3+)-TRANSPORT SYSTEM PERMEASE PROTEIN FBPB 2"/>
    <property type="match status" value="1"/>
</dbReference>
<dbReference type="Gene3D" id="1.10.3720.10">
    <property type="entry name" value="MetI-like"/>
    <property type="match status" value="2"/>
</dbReference>
<dbReference type="PROSITE" id="PS50928">
    <property type="entry name" value="ABC_TM1"/>
    <property type="match status" value="2"/>
</dbReference>
<proteinExistence type="inferred from homology"/>
<name>A0A7Z0PDN8_9FUSO</name>
<dbReference type="GO" id="GO:0005886">
    <property type="term" value="C:plasma membrane"/>
    <property type="evidence" value="ECO:0007669"/>
    <property type="project" value="UniProtKB-SubCell"/>
</dbReference>
<keyword evidence="5 8" id="KW-0812">Transmembrane</keyword>
<dbReference type="InterPro" id="IPR000515">
    <property type="entry name" value="MetI-like"/>
</dbReference>
<dbReference type="EMBL" id="JABMKT010000001">
    <property type="protein sequence ID" value="NYV27296.1"/>
    <property type="molecule type" value="Genomic_DNA"/>
</dbReference>
<feature type="transmembrane region" description="Helical" evidence="8">
    <location>
        <begin position="12"/>
        <end position="30"/>
    </location>
</feature>
<feature type="transmembrane region" description="Helical" evidence="8">
    <location>
        <begin position="231"/>
        <end position="249"/>
    </location>
</feature>
<gene>
    <name evidence="10" type="ORF">HP397_00445</name>
</gene>
<dbReference type="GO" id="GO:0055085">
    <property type="term" value="P:transmembrane transport"/>
    <property type="evidence" value="ECO:0007669"/>
    <property type="project" value="InterPro"/>
</dbReference>
<dbReference type="InterPro" id="IPR035906">
    <property type="entry name" value="MetI-like_sf"/>
</dbReference>
<protein>
    <submittedName>
        <fullName evidence="10">Iron ABC transporter permease</fullName>
    </submittedName>
</protein>
<sequence>MEIKKIDVWKILSYILIGLIISPIIYIFINSFKPNSELTNHIFDFLLKEYIINTTLILIPTVIFTLIIGFGLAYFETFYEYKFRSFFRYTNFLSFAIPSYLFAYIYVDFLTGPLHLFLGKYGFNVYIDIANIKGVIFILSISFYPYVYITTRAYMKRISMDLIYSSKLLGQSNFQTLYNIILPLSRPAIITGIMLVIMETLNAFGVPYFFGIRVFSTGIYDSWINNYDLDGANKLSLILIIVVLLFLFIEKLSRRKIKYVFNKNTKIKRKKLTGIKHILVLLFFFSVFLFTLFFPILYIFRWMYLSIGYVYFSDILINTKNTLGILMYSSFFVLFIAIYLTNTNRHDKKKWIINKLSSIGYSIPGSVIAVGFLSIFISIDLLLIKLGITESMTLIKSPIIIIFAYTTRFLSLSYNPIESSIEKNGNSLHESSRLLGMNRLNTFFKVDIFMQKTAIISSFLLLSIEIIKEMPLASMLLSNNTLSIQMKNYASDEELVLVGFPALVLISITLFLISVYNYIDMKGEE</sequence>
<feature type="transmembrane region" description="Helical" evidence="8">
    <location>
        <begin position="361"/>
        <end position="384"/>
    </location>
</feature>
<evidence type="ECO:0000256" key="4">
    <source>
        <dbReference type="ARBA" id="ARBA00022519"/>
    </source>
</evidence>
<feature type="transmembrane region" description="Helical" evidence="8">
    <location>
        <begin position="495"/>
        <end position="519"/>
    </location>
</feature>
<evidence type="ECO:0000256" key="5">
    <source>
        <dbReference type="ARBA" id="ARBA00022692"/>
    </source>
</evidence>
<feature type="transmembrane region" description="Helical" evidence="8">
    <location>
        <begin position="323"/>
        <end position="340"/>
    </location>
</feature>
<evidence type="ECO:0000256" key="7">
    <source>
        <dbReference type="ARBA" id="ARBA00023136"/>
    </source>
</evidence>
<evidence type="ECO:0000256" key="1">
    <source>
        <dbReference type="ARBA" id="ARBA00004429"/>
    </source>
</evidence>
<evidence type="ECO:0000256" key="8">
    <source>
        <dbReference type="RuleBase" id="RU363032"/>
    </source>
</evidence>
<keyword evidence="11" id="KW-1185">Reference proteome</keyword>
<feature type="transmembrane region" description="Helical" evidence="8">
    <location>
        <begin position="126"/>
        <end position="149"/>
    </location>
</feature>
<feature type="transmembrane region" description="Helical" evidence="8">
    <location>
        <begin position="50"/>
        <end position="74"/>
    </location>
</feature>
<evidence type="ECO:0000256" key="3">
    <source>
        <dbReference type="ARBA" id="ARBA00022475"/>
    </source>
</evidence>
<dbReference type="RefSeq" id="WP_180135203.1">
    <property type="nucleotide sequence ID" value="NZ_JABMKT010000001.1"/>
</dbReference>
<keyword evidence="6 8" id="KW-1133">Transmembrane helix</keyword>
<evidence type="ECO:0000256" key="2">
    <source>
        <dbReference type="ARBA" id="ARBA00022448"/>
    </source>
</evidence>
<comment type="caution">
    <text evidence="10">The sequence shown here is derived from an EMBL/GenBank/DDBJ whole genome shotgun (WGS) entry which is preliminary data.</text>
</comment>
<keyword evidence="2 8" id="KW-0813">Transport</keyword>
<dbReference type="Pfam" id="PF00528">
    <property type="entry name" value="BPD_transp_1"/>
    <property type="match status" value="2"/>
</dbReference>
<dbReference type="PANTHER" id="PTHR43357">
    <property type="entry name" value="INNER MEMBRANE ABC TRANSPORTER PERMEASE PROTEIN YDCV"/>
    <property type="match status" value="1"/>
</dbReference>
<dbReference type="AlphaFoldDB" id="A0A7Z0PDN8"/>
<keyword evidence="3" id="KW-1003">Cell membrane</keyword>